<reference evidence="2 3" key="1">
    <citation type="submission" date="2018-11" db="EMBL/GenBank/DDBJ databases">
        <authorList>
            <consortium name="Pathogen Informatics"/>
        </authorList>
    </citation>
    <scope>NUCLEOTIDE SEQUENCE [LARGE SCALE GENOMIC DNA]</scope>
    <source>
        <strain evidence="2 3">NCTC10327</strain>
    </source>
</reference>
<accession>A0A7Z8Y9Q2</accession>
<name>A0A7Z8Y9Q2_9ACTO</name>
<proteinExistence type="predicted"/>
<comment type="caution">
    <text evidence="2">The sequence shown here is derived from an EMBL/GenBank/DDBJ whole genome shotgun (WGS) entry which is preliminary data.</text>
</comment>
<evidence type="ECO:0000256" key="1">
    <source>
        <dbReference type="SAM" id="MobiDB-lite"/>
    </source>
</evidence>
<dbReference type="RefSeq" id="WP_185934097.1">
    <property type="nucleotide sequence ID" value="NZ_UYIO01000001.1"/>
</dbReference>
<dbReference type="Proteomes" id="UP000269974">
    <property type="component" value="Unassembled WGS sequence"/>
</dbReference>
<dbReference type="Pfam" id="PF12502">
    <property type="entry name" value="DUF3710"/>
    <property type="match status" value="1"/>
</dbReference>
<organism evidence="2 3">
    <name type="scientific">Actinobaculum suis</name>
    <dbReference type="NCBI Taxonomy" id="1657"/>
    <lineage>
        <taxon>Bacteria</taxon>
        <taxon>Bacillati</taxon>
        <taxon>Actinomycetota</taxon>
        <taxon>Actinomycetes</taxon>
        <taxon>Actinomycetales</taxon>
        <taxon>Actinomycetaceae</taxon>
        <taxon>Actinobaculum</taxon>
    </lineage>
</organism>
<evidence type="ECO:0000313" key="2">
    <source>
        <dbReference type="EMBL" id="VDG76627.1"/>
    </source>
</evidence>
<dbReference type="InterPro" id="IPR022183">
    <property type="entry name" value="DUF3710"/>
</dbReference>
<gene>
    <name evidence="2" type="ORF">NCTC10327_01268</name>
</gene>
<dbReference type="EMBL" id="UYIO01000001">
    <property type="protein sequence ID" value="VDG76627.1"/>
    <property type="molecule type" value="Genomic_DNA"/>
</dbReference>
<sequence>MRLFWRRKKKTDEAAETAESPVVADSPEVAGPGPYDEADAPENPDRVNAGSLLLPPVPGAKLQFSVDRNKQTVLGVVYQFEDSGVQLQAFAAPKSAGIWDSVRADVAQSIVAQGGRFTEVEGEYGKELRAMMPGPNEKTRVPVRFLGIDGPRWLLRIGLTGKAALNNEVAAEVSHKVLDDLVVVRGSRPLPVRELIPLQLPTSPAEADAEAATEAAGGQGAGNSPQNLPVRGPEISEVR</sequence>
<dbReference type="AlphaFoldDB" id="A0A7Z8Y9Q2"/>
<evidence type="ECO:0000313" key="3">
    <source>
        <dbReference type="Proteomes" id="UP000269974"/>
    </source>
</evidence>
<feature type="region of interest" description="Disordered" evidence="1">
    <location>
        <begin position="201"/>
        <end position="239"/>
    </location>
</feature>
<protein>
    <submittedName>
        <fullName evidence="2">Protein of uncharacterized function (DUF3710)</fullName>
    </submittedName>
</protein>
<feature type="region of interest" description="Disordered" evidence="1">
    <location>
        <begin position="1"/>
        <end position="48"/>
    </location>
</feature>